<evidence type="ECO:0000313" key="5">
    <source>
        <dbReference type="Proteomes" id="UP001293254"/>
    </source>
</evidence>
<dbReference type="PANTHER" id="PTHR48104:SF30">
    <property type="entry name" value="METACASPASE-1"/>
    <property type="match status" value="1"/>
</dbReference>
<dbReference type="InterPro" id="IPR011600">
    <property type="entry name" value="Pept_C14_caspase"/>
</dbReference>
<accession>A0AAE1YR37</accession>
<evidence type="ECO:0000259" key="3">
    <source>
        <dbReference type="Pfam" id="PF00656"/>
    </source>
</evidence>
<protein>
    <submittedName>
        <fullName evidence="4">Metacaspase-4</fullName>
    </submittedName>
</protein>
<reference evidence="4" key="1">
    <citation type="submission" date="2020-06" db="EMBL/GenBank/DDBJ databases">
        <authorList>
            <person name="Li T."/>
            <person name="Hu X."/>
            <person name="Zhang T."/>
            <person name="Song X."/>
            <person name="Zhang H."/>
            <person name="Dai N."/>
            <person name="Sheng W."/>
            <person name="Hou X."/>
            <person name="Wei L."/>
        </authorList>
    </citation>
    <scope>NUCLEOTIDE SEQUENCE</scope>
    <source>
        <strain evidence="4">3651</strain>
        <tissue evidence="4">Leaf</tissue>
    </source>
</reference>
<comment type="similarity">
    <text evidence="1">Belongs to the peptidase C14B family.</text>
</comment>
<evidence type="ECO:0000256" key="1">
    <source>
        <dbReference type="ARBA" id="ARBA00009005"/>
    </source>
</evidence>
<feature type="domain" description="Peptidase C14 caspase" evidence="3">
    <location>
        <begin position="3"/>
        <end position="409"/>
    </location>
</feature>
<organism evidence="4 5">
    <name type="scientific">Sesamum alatum</name>
    <dbReference type="NCBI Taxonomy" id="300844"/>
    <lineage>
        <taxon>Eukaryota</taxon>
        <taxon>Viridiplantae</taxon>
        <taxon>Streptophyta</taxon>
        <taxon>Embryophyta</taxon>
        <taxon>Tracheophyta</taxon>
        <taxon>Spermatophyta</taxon>
        <taxon>Magnoliopsida</taxon>
        <taxon>eudicotyledons</taxon>
        <taxon>Gunneridae</taxon>
        <taxon>Pentapetalae</taxon>
        <taxon>asterids</taxon>
        <taxon>lamiids</taxon>
        <taxon>Lamiales</taxon>
        <taxon>Pedaliaceae</taxon>
        <taxon>Sesamum</taxon>
    </lineage>
</organism>
<dbReference type="AlphaFoldDB" id="A0AAE1YR37"/>
<dbReference type="GO" id="GO:0006508">
    <property type="term" value="P:proteolysis"/>
    <property type="evidence" value="ECO:0007669"/>
    <property type="project" value="InterPro"/>
</dbReference>
<dbReference type="Gene3D" id="3.40.50.12660">
    <property type="match status" value="2"/>
</dbReference>
<dbReference type="Proteomes" id="UP001293254">
    <property type="component" value="Unassembled WGS sequence"/>
</dbReference>
<evidence type="ECO:0000256" key="2">
    <source>
        <dbReference type="SAM" id="MobiDB-lite"/>
    </source>
</evidence>
<feature type="region of interest" description="Disordered" evidence="2">
    <location>
        <begin position="189"/>
        <end position="217"/>
    </location>
</feature>
<dbReference type="EMBL" id="JACGWO010000002">
    <property type="protein sequence ID" value="KAK4434726.1"/>
    <property type="molecule type" value="Genomic_DNA"/>
</dbReference>
<comment type="caution">
    <text evidence="4">The sequence shown here is derived from an EMBL/GenBank/DDBJ whole genome shotgun (WGS) entry which is preliminary data.</text>
</comment>
<sequence length="419" mass="45630">MVKRAVLIGINYPGTKAELKGCINDVRRMHECLVERYGFHDDDITVLIDTDDSYKEPTGRNIRAALDGLVRSAHSGDFLFVHYSGHGTRLPAETGEDDDTGYDECIVPNDMNLITDDDFRDLVDQVPEGCRITIVSDSCHSGGLIDEAKEQIGESTKGYEEEEDGAGSGFLGFLQKRVEDAVQAHGFRIPSGMGFGRDREDKGEDEDLGGHHQGQGYMKNKALPLPTLIEILQQKTGKENVDVGNLRPTLFDVFGDDASPKVKKFMKVILTQLQDQGQGQGADAGGGFLGKVGGMAMQFLQQKLEETNGTYAKPAMETQVGSKREVYAGATKRSLPDSGILISGCQTDQTSADANPPGDASKAYGALSNAIQMVIEETNGRVSNRDLVLNAREILKRQGYTQRPGLYCSDDHVKAPFIC</sequence>
<gene>
    <name evidence="4" type="ORF">Salat_0635400</name>
</gene>
<name>A0AAE1YR37_9LAMI</name>
<dbReference type="Pfam" id="PF00656">
    <property type="entry name" value="Peptidase_C14"/>
    <property type="match status" value="1"/>
</dbReference>
<dbReference type="FunFam" id="3.40.50.12660:FF:000007">
    <property type="entry name" value="Metacaspase-4"/>
    <property type="match status" value="1"/>
</dbReference>
<dbReference type="GO" id="GO:0004197">
    <property type="term" value="F:cysteine-type endopeptidase activity"/>
    <property type="evidence" value="ECO:0007669"/>
    <property type="project" value="InterPro"/>
</dbReference>
<evidence type="ECO:0000313" key="4">
    <source>
        <dbReference type="EMBL" id="KAK4434726.1"/>
    </source>
</evidence>
<keyword evidence="5" id="KW-1185">Reference proteome</keyword>
<dbReference type="GO" id="GO:0005737">
    <property type="term" value="C:cytoplasm"/>
    <property type="evidence" value="ECO:0007669"/>
    <property type="project" value="TreeGrafter"/>
</dbReference>
<proteinExistence type="inferred from homology"/>
<dbReference type="PANTHER" id="PTHR48104">
    <property type="entry name" value="METACASPASE-4"/>
    <property type="match status" value="1"/>
</dbReference>
<reference evidence="4" key="2">
    <citation type="journal article" date="2024" name="Plant">
        <title>Genomic evolution and insights into agronomic trait innovations of Sesamum species.</title>
        <authorList>
            <person name="Miao H."/>
            <person name="Wang L."/>
            <person name="Qu L."/>
            <person name="Liu H."/>
            <person name="Sun Y."/>
            <person name="Le M."/>
            <person name="Wang Q."/>
            <person name="Wei S."/>
            <person name="Zheng Y."/>
            <person name="Lin W."/>
            <person name="Duan Y."/>
            <person name="Cao H."/>
            <person name="Xiong S."/>
            <person name="Wang X."/>
            <person name="Wei L."/>
            <person name="Li C."/>
            <person name="Ma Q."/>
            <person name="Ju M."/>
            <person name="Zhao R."/>
            <person name="Li G."/>
            <person name="Mu C."/>
            <person name="Tian Q."/>
            <person name="Mei H."/>
            <person name="Zhang T."/>
            <person name="Gao T."/>
            <person name="Zhang H."/>
        </authorList>
    </citation>
    <scope>NUCLEOTIDE SEQUENCE</scope>
    <source>
        <strain evidence="4">3651</strain>
    </source>
</reference>
<dbReference type="InterPro" id="IPR050452">
    <property type="entry name" value="Metacaspase"/>
</dbReference>